<dbReference type="EMBL" id="JH323036">
    <property type="protein sequence ID" value="EHH25705.1"/>
    <property type="molecule type" value="Genomic_DNA"/>
</dbReference>
<evidence type="ECO:0000313" key="6">
    <source>
        <dbReference type="EMBL" id="EHH25705.1"/>
    </source>
</evidence>
<evidence type="ECO:0000256" key="1">
    <source>
        <dbReference type="ARBA" id="ARBA00022729"/>
    </source>
</evidence>
<evidence type="ECO:0008006" key="8">
    <source>
        <dbReference type="Google" id="ProtNLM"/>
    </source>
</evidence>
<feature type="chain" id="PRO_5009955098" description="Immunoglobulin V-set domain-containing protein" evidence="5">
    <location>
        <begin position="21"/>
        <end position="56"/>
    </location>
</feature>
<evidence type="ECO:0000256" key="5">
    <source>
        <dbReference type="SAM" id="SignalP"/>
    </source>
</evidence>
<evidence type="ECO:0000256" key="3">
    <source>
        <dbReference type="ARBA" id="ARBA00023130"/>
    </source>
</evidence>
<reference evidence="6 7" key="1">
    <citation type="journal article" date="2011" name="Nat. Biotechnol.">
        <title>Genome sequencing and comparison of two nonhuman primate animal models, the cynomolgus and Chinese rhesus macaques.</title>
        <authorList>
            <person name="Yan G."/>
            <person name="Zhang G."/>
            <person name="Fang X."/>
            <person name="Zhang Y."/>
            <person name="Li C."/>
            <person name="Ling F."/>
            <person name="Cooper D.N."/>
            <person name="Li Q."/>
            <person name="Li Y."/>
            <person name="van Gool A.J."/>
            <person name="Du H."/>
            <person name="Chen J."/>
            <person name="Chen R."/>
            <person name="Zhang P."/>
            <person name="Huang Z."/>
            <person name="Thompson J.R."/>
            <person name="Meng Y."/>
            <person name="Bai Y."/>
            <person name="Wang J."/>
            <person name="Zhuo M."/>
            <person name="Wang T."/>
            <person name="Huang Y."/>
            <person name="Wei L."/>
            <person name="Li J."/>
            <person name="Wang Z."/>
            <person name="Hu H."/>
            <person name="Yang P."/>
            <person name="Le L."/>
            <person name="Stenson P.D."/>
            <person name="Li B."/>
            <person name="Liu X."/>
            <person name="Ball E.V."/>
            <person name="An N."/>
            <person name="Huang Q."/>
            <person name="Zhang Y."/>
            <person name="Fan W."/>
            <person name="Zhang X."/>
            <person name="Li Y."/>
            <person name="Wang W."/>
            <person name="Katze M.G."/>
            <person name="Su B."/>
            <person name="Nielsen R."/>
            <person name="Yang H."/>
            <person name="Wang J."/>
            <person name="Wang X."/>
            <person name="Wang J."/>
        </authorList>
    </citation>
    <scope>NUCLEOTIDE SEQUENCE [LARGE SCALE GENOMIC DNA]</scope>
    <source>
        <strain evidence="6 7">CR-5</strain>
    </source>
</reference>
<dbReference type="PANTHER" id="PTHR19367:SF31">
    <property type="entry name" value="T CELL RECEPTOR ALPHA VARIABLE 8-1"/>
    <property type="match status" value="1"/>
</dbReference>
<dbReference type="PANTHER" id="PTHR19367">
    <property type="entry name" value="T-CELL RECEPTOR ALPHA CHAIN V REGION"/>
    <property type="match status" value="1"/>
</dbReference>
<keyword evidence="3" id="KW-1064">Adaptive immunity</keyword>
<organism evidence="6 7">
    <name type="scientific">Macaca mulatta</name>
    <name type="common">Rhesus macaque</name>
    <dbReference type="NCBI Taxonomy" id="9544"/>
    <lineage>
        <taxon>Eukaryota</taxon>
        <taxon>Metazoa</taxon>
        <taxon>Chordata</taxon>
        <taxon>Craniata</taxon>
        <taxon>Vertebrata</taxon>
        <taxon>Euteleostomi</taxon>
        <taxon>Mammalia</taxon>
        <taxon>Eutheria</taxon>
        <taxon>Euarchontoglires</taxon>
        <taxon>Primates</taxon>
        <taxon>Haplorrhini</taxon>
        <taxon>Catarrhini</taxon>
        <taxon>Cercopithecidae</taxon>
        <taxon>Cercopithecinae</taxon>
        <taxon>Macaca</taxon>
    </lineage>
</organism>
<protein>
    <recommendedName>
        <fullName evidence="8">Immunoglobulin V-set domain-containing protein</fullName>
    </recommendedName>
</protein>
<dbReference type="InterPro" id="IPR051287">
    <property type="entry name" value="TCR_variable_region"/>
</dbReference>
<dbReference type="HOGENOM" id="CLU_206853_0_0_1"/>
<evidence type="ECO:0000256" key="2">
    <source>
        <dbReference type="ARBA" id="ARBA00022859"/>
    </source>
</evidence>
<dbReference type="Proteomes" id="UP000013456">
    <property type="component" value="Unassembled WGS sequence"/>
</dbReference>
<evidence type="ECO:0000256" key="4">
    <source>
        <dbReference type="ARBA" id="ARBA00023319"/>
    </source>
</evidence>
<gene>
    <name evidence="6" type="ORF">EGK_00017</name>
</gene>
<name>F7B0M9_MACMU</name>
<keyword evidence="1 5" id="KW-0732">Signal</keyword>
<feature type="signal peptide" evidence="5">
    <location>
        <begin position="1"/>
        <end position="20"/>
    </location>
</feature>
<keyword evidence="2" id="KW-0391">Immunity</keyword>
<accession>F7B0M9</accession>
<proteinExistence type="predicted"/>
<evidence type="ECO:0000313" key="7">
    <source>
        <dbReference type="Proteomes" id="UP000013456"/>
    </source>
</evidence>
<dbReference type="GO" id="GO:0002250">
    <property type="term" value="P:adaptive immune response"/>
    <property type="evidence" value="ECO:0007669"/>
    <property type="project" value="UniProtKB-KW"/>
</dbReference>
<keyword evidence="4" id="KW-0393">Immunoglobulin domain</keyword>
<sequence length="56" mass="6190">MLLLLIPVLGMIFALRDARAQSVSQHNHHVILSKGASLELGCNYSYGGTVNLFWYA</sequence>
<dbReference type="AlphaFoldDB" id="F7B0M9"/>